<dbReference type="AlphaFoldDB" id="A0A1S2QQP5"/>
<accession>A0A1S2QQP5</accession>
<organism evidence="1 2">
    <name type="scientific">Streptomyces monashensis</name>
    <dbReference type="NCBI Taxonomy" id="1678012"/>
    <lineage>
        <taxon>Bacteria</taxon>
        <taxon>Bacillati</taxon>
        <taxon>Actinomycetota</taxon>
        <taxon>Actinomycetes</taxon>
        <taxon>Kitasatosporales</taxon>
        <taxon>Streptomycetaceae</taxon>
        <taxon>Streptomyces</taxon>
    </lineage>
</organism>
<sequence>MPADTITAHWTSPACRLGEAPHWDAGAQMFLGAKWNSVGATADRLIPIWPADAVSDQFVKGANAIEPYLDPDTFDAHTRCSPL</sequence>
<gene>
    <name evidence="1" type="ORF">BIV23_02125</name>
</gene>
<comment type="caution">
    <text evidence="1">The sequence shown here is derived from an EMBL/GenBank/DDBJ whole genome shotgun (WGS) entry which is preliminary data.</text>
</comment>
<keyword evidence="2" id="KW-1185">Reference proteome</keyword>
<evidence type="ECO:0000313" key="2">
    <source>
        <dbReference type="Proteomes" id="UP000179642"/>
    </source>
</evidence>
<dbReference type="EMBL" id="MLYO01000009">
    <property type="protein sequence ID" value="OIK07796.1"/>
    <property type="molecule type" value="Genomic_DNA"/>
</dbReference>
<dbReference type="Proteomes" id="UP000179642">
    <property type="component" value="Unassembled WGS sequence"/>
</dbReference>
<reference evidence="1 2" key="1">
    <citation type="submission" date="2016-10" db="EMBL/GenBank/DDBJ databases">
        <title>Genome sequence of Streptomyces sp. MUSC 1.</title>
        <authorList>
            <person name="Lee L.-H."/>
            <person name="Ser H.-L."/>
            <person name="Law J.W.-F."/>
        </authorList>
    </citation>
    <scope>NUCLEOTIDE SEQUENCE [LARGE SCALE GENOMIC DNA]</scope>
    <source>
        <strain evidence="1 2">MUSC 1</strain>
    </source>
</reference>
<protein>
    <submittedName>
        <fullName evidence="1">Uncharacterized protein</fullName>
    </submittedName>
</protein>
<name>A0A1S2QQP5_9ACTN</name>
<proteinExistence type="predicted"/>
<evidence type="ECO:0000313" key="1">
    <source>
        <dbReference type="EMBL" id="OIK07796.1"/>
    </source>
</evidence>